<keyword evidence="2" id="KW-1185">Reference proteome</keyword>
<dbReference type="Proteomes" id="UP000253606">
    <property type="component" value="Chromosome"/>
</dbReference>
<protein>
    <submittedName>
        <fullName evidence="1">Uncharacterized protein</fullName>
    </submittedName>
</protein>
<dbReference type="EMBL" id="CP030840">
    <property type="protein sequence ID" value="AXC13905.1"/>
    <property type="molecule type" value="Genomic_DNA"/>
</dbReference>
<proteinExistence type="predicted"/>
<dbReference type="AlphaFoldDB" id="A0A2Z5G5I7"/>
<dbReference type="KEGG" id="abas:ACPOL_4633"/>
<gene>
    <name evidence="1" type="ORF">ACPOL_4633</name>
</gene>
<name>A0A2Z5G5I7_9BACT</name>
<organism evidence="1 2">
    <name type="scientific">Acidisarcina polymorpha</name>
    <dbReference type="NCBI Taxonomy" id="2211140"/>
    <lineage>
        <taxon>Bacteria</taxon>
        <taxon>Pseudomonadati</taxon>
        <taxon>Acidobacteriota</taxon>
        <taxon>Terriglobia</taxon>
        <taxon>Terriglobales</taxon>
        <taxon>Acidobacteriaceae</taxon>
        <taxon>Acidisarcina</taxon>
    </lineage>
</organism>
<sequence length="65" mass="6906">MIGPTLRIKSSTEALARASRSIHQLCTGAAELNTLHVKLGGCTHPASANIASRKVQNHPQETPAY</sequence>
<evidence type="ECO:0000313" key="1">
    <source>
        <dbReference type="EMBL" id="AXC13905.1"/>
    </source>
</evidence>
<accession>A0A2Z5G5I7</accession>
<reference evidence="1 2" key="1">
    <citation type="journal article" date="2018" name="Front. Microbiol.">
        <title>Hydrolytic Capabilities as a Key to Environmental Success: Chitinolytic and Cellulolytic Acidobacteria From Acidic Sub-arctic Soils and Boreal Peatlands.</title>
        <authorList>
            <person name="Belova S.E."/>
            <person name="Ravin N.V."/>
            <person name="Pankratov T.A."/>
            <person name="Rakitin A.L."/>
            <person name="Ivanova A.A."/>
            <person name="Beletsky A.V."/>
            <person name="Mardanov A.V."/>
            <person name="Sinninghe Damste J.S."/>
            <person name="Dedysh S.N."/>
        </authorList>
    </citation>
    <scope>NUCLEOTIDE SEQUENCE [LARGE SCALE GENOMIC DNA]</scope>
    <source>
        <strain evidence="1 2">SBC82</strain>
    </source>
</reference>
<evidence type="ECO:0000313" key="2">
    <source>
        <dbReference type="Proteomes" id="UP000253606"/>
    </source>
</evidence>